<dbReference type="Proteomes" id="UP001566204">
    <property type="component" value="Unassembled WGS sequence"/>
</dbReference>
<evidence type="ECO:0000256" key="2">
    <source>
        <dbReference type="ARBA" id="ARBA00023002"/>
    </source>
</evidence>
<dbReference type="SUPFAM" id="SSF52833">
    <property type="entry name" value="Thioredoxin-like"/>
    <property type="match status" value="1"/>
</dbReference>
<accession>A0ABV4HDC2</accession>
<dbReference type="Pfam" id="PF03960">
    <property type="entry name" value="ArsC"/>
    <property type="match status" value="1"/>
</dbReference>
<evidence type="ECO:0000256" key="1">
    <source>
        <dbReference type="ARBA" id="ARBA00007198"/>
    </source>
</evidence>
<gene>
    <name evidence="4" type="primary">arsC</name>
    <name evidence="4" type="ORF">ABTW24_06710</name>
</gene>
<comment type="caution">
    <text evidence="4">The sequence shown here is derived from an EMBL/GenBank/DDBJ whole genome shotgun (WGS) entry which is preliminary data.</text>
</comment>
<dbReference type="CDD" id="cd03034">
    <property type="entry name" value="ArsC_ArsC"/>
    <property type="match status" value="1"/>
</dbReference>
<dbReference type="EMBL" id="JBEOQB010000002">
    <property type="protein sequence ID" value="MEZ0451279.1"/>
    <property type="molecule type" value="Genomic_DNA"/>
</dbReference>
<dbReference type="Gene3D" id="3.40.30.10">
    <property type="entry name" value="Glutaredoxin"/>
    <property type="match status" value="1"/>
</dbReference>
<evidence type="ECO:0000313" key="5">
    <source>
        <dbReference type="Proteomes" id="UP001566204"/>
    </source>
</evidence>
<dbReference type="InterPro" id="IPR006659">
    <property type="entry name" value="Arsenate_reductase"/>
</dbReference>
<name>A0ABV4HDC2_9SPHI</name>
<keyword evidence="5" id="KW-1185">Reference proteome</keyword>
<evidence type="ECO:0000313" key="4">
    <source>
        <dbReference type="EMBL" id="MEZ0451279.1"/>
    </source>
</evidence>
<dbReference type="PANTHER" id="PTHR30041">
    <property type="entry name" value="ARSENATE REDUCTASE"/>
    <property type="match status" value="1"/>
</dbReference>
<keyword evidence="2 4" id="KW-0560">Oxidoreductase</keyword>
<dbReference type="InterPro" id="IPR006660">
    <property type="entry name" value="Arsenate_reductase-like"/>
</dbReference>
<sequence length="116" mass="13720">MIKIFHYQQCSKSCAALDFLQKNAQEMQVQEYLHDTPSKAELKEILAMLGMKPLELIRKNESLFRERFQHLQLTDDEWIEVMVNNPVLIERPIVIKDDKAVIGRPLEKVVELLRDW</sequence>
<reference evidence="4 5" key="1">
    <citation type="submission" date="2024-06" db="EMBL/GenBank/DDBJ databases">
        <title>Soil Sphingobacterium thalpophilum.</title>
        <authorList>
            <person name="Yang J."/>
            <person name="Li J."/>
        </authorList>
    </citation>
    <scope>NUCLEOTIDE SEQUENCE [LARGE SCALE GENOMIC DNA]</scope>
    <source>
        <strain evidence="4 5">22g91tb</strain>
    </source>
</reference>
<proteinExistence type="inferred from homology"/>
<comment type="similarity">
    <text evidence="1 3">Belongs to the ArsC family.</text>
</comment>
<organism evidence="4 5">
    <name type="scientific">Sphingobacterium thalpophilum</name>
    <dbReference type="NCBI Taxonomy" id="259"/>
    <lineage>
        <taxon>Bacteria</taxon>
        <taxon>Pseudomonadati</taxon>
        <taxon>Bacteroidota</taxon>
        <taxon>Sphingobacteriia</taxon>
        <taxon>Sphingobacteriales</taxon>
        <taxon>Sphingobacteriaceae</taxon>
        <taxon>Sphingobacterium</taxon>
    </lineage>
</organism>
<dbReference type="NCBIfam" id="TIGR00014">
    <property type="entry name" value="arsC"/>
    <property type="match status" value="1"/>
</dbReference>
<dbReference type="RefSeq" id="WP_028068368.1">
    <property type="nucleotide sequence ID" value="NZ_CP162525.1"/>
</dbReference>
<dbReference type="GO" id="GO:0008794">
    <property type="term" value="F:arsenate reductase (glutaredoxin) activity"/>
    <property type="evidence" value="ECO:0007669"/>
    <property type="project" value="UniProtKB-EC"/>
</dbReference>
<dbReference type="EC" id="1.20.4.1" evidence="4"/>
<dbReference type="PANTHER" id="PTHR30041:SF4">
    <property type="entry name" value="ARSENATE REDUCTASE"/>
    <property type="match status" value="1"/>
</dbReference>
<dbReference type="InterPro" id="IPR036249">
    <property type="entry name" value="Thioredoxin-like_sf"/>
</dbReference>
<evidence type="ECO:0000256" key="3">
    <source>
        <dbReference type="PROSITE-ProRule" id="PRU01282"/>
    </source>
</evidence>
<dbReference type="GeneID" id="78465444"/>
<dbReference type="PROSITE" id="PS51353">
    <property type="entry name" value="ARSC"/>
    <property type="match status" value="1"/>
</dbReference>
<protein>
    <submittedName>
        <fullName evidence="4">Arsenate reductase (Glutaredoxin)</fullName>
        <ecNumber evidence="4">1.20.4.1</ecNumber>
    </submittedName>
</protein>